<evidence type="ECO:0000259" key="1">
    <source>
        <dbReference type="Pfam" id="PF18588"/>
    </source>
</evidence>
<sequence length="322" mass="34962">MGRRQHYAAFYELAPAPWADDRPKAIVVGNCQAESMRILLESSGWLTTMRIPPIFEWTEEDTARARALIEGIDVLVIQPVHADYRGMPCGTEQLEALLRPEAVSVRIPSLRYNGLHPYHAIVRDPQDSSLDPPVVPYSDLRTIIAAAAGRDPADAAAWLAGAPPLSPQAITAAAAESVSQLRRRQDAHGTVVMDDVLAAAPHWPTINHPDTATLMTLAARTLQRAAEVTGTEAVVTPVHPGRELLGGLEAPVRMEAAAVLAAELRPGAREDAWQSRDWDAPVSEDQVAAEQAVFCQRPGFVEAALDRCRERIEILGLDALLP</sequence>
<dbReference type="AlphaFoldDB" id="A0A2N6PFG8"/>
<name>A0A2N6PFG8_9MICO</name>
<dbReference type="InterPro" id="IPR041307">
    <property type="entry name" value="WcbI"/>
</dbReference>
<comment type="caution">
    <text evidence="2">The sequence shown here is derived from an EMBL/GenBank/DDBJ whole genome shotgun (WGS) entry which is preliminary data.</text>
</comment>
<dbReference type="Gene3D" id="3.40.50.12080">
    <property type="match status" value="1"/>
</dbReference>
<dbReference type="RefSeq" id="WP_102162771.1">
    <property type="nucleotide sequence ID" value="NZ_PNFZ01000007.1"/>
</dbReference>
<keyword evidence="3" id="KW-1185">Reference proteome</keyword>
<feature type="domain" description="Polysaccharide biosynthesis enzyme WcbI" evidence="1">
    <location>
        <begin position="25"/>
        <end position="224"/>
    </location>
</feature>
<reference evidence="2 3" key="1">
    <citation type="submission" date="2017-09" db="EMBL/GenBank/DDBJ databases">
        <title>Bacterial strain isolated from the female urinary microbiota.</title>
        <authorList>
            <person name="Thomas-White K."/>
            <person name="Kumar N."/>
            <person name="Forster S."/>
            <person name="Putonti C."/>
            <person name="Lawley T."/>
            <person name="Wolfe A.J."/>
        </authorList>
    </citation>
    <scope>NUCLEOTIDE SEQUENCE [LARGE SCALE GENOMIC DNA]</scope>
    <source>
        <strain evidence="2 3">UMB0680</strain>
    </source>
</reference>
<organism evidence="2 3">
    <name type="scientific">Brevibacterium luteolum</name>
    <dbReference type="NCBI Taxonomy" id="199591"/>
    <lineage>
        <taxon>Bacteria</taxon>
        <taxon>Bacillati</taxon>
        <taxon>Actinomycetota</taxon>
        <taxon>Actinomycetes</taxon>
        <taxon>Micrococcales</taxon>
        <taxon>Brevibacteriaceae</taxon>
        <taxon>Brevibacterium</taxon>
    </lineage>
</organism>
<dbReference type="EMBL" id="PNFZ01000007">
    <property type="protein sequence ID" value="PMB97422.1"/>
    <property type="molecule type" value="Genomic_DNA"/>
</dbReference>
<dbReference type="Proteomes" id="UP000235703">
    <property type="component" value="Unassembled WGS sequence"/>
</dbReference>
<evidence type="ECO:0000313" key="3">
    <source>
        <dbReference type="Proteomes" id="UP000235703"/>
    </source>
</evidence>
<protein>
    <recommendedName>
        <fullName evidence="1">Polysaccharide biosynthesis enzyme WcbI domain-containing protein</fullName>
    </recommendedName>
</protein>
<gene>
    <name evidence="2" type="ORF">CJ198_11600</name>
</gene>
<dbReference type="Pfam" id="PF18588">
    <property type="entry name" value="WcbI"/>
    <property type="match status" value="1"/>
</dbReference>
<evidence type="ECO:0000313" key="2">
    <source>
        <dbReference type="EMBL" id="PMB97422.1"/>
    </source>
</evidence>
<accession>A0A2N6PFG8</accession>
<dbReference type="OrthoDB" id="3283619at2"/>
<proteinExistence type="predicted"/>